<comment type="caution">
    <text evidence="2">The sequence shown here is derived from an EMBL/GenBank/DDBJ whole genome shotgun (WGS) entry which is preliminary data.</text>
</comment>
<organism evidence="2">
    <name type="scientific">marine sediment metagenome</name>
    <dbReference type="NCBI Taxonomy" id="412755"/>
    <lineage>
        <taxon>unclassified sequences</taxon>
        <taxon>metagenomes</taxon>
        <taxon>ecological metagenomes</taxon>
    </lineage>
</organism>
<gene>
    <name evidence="2" type="ORF">LCGC14_1126990</name>
</gene>
<reference evidence="2" key="1">
    <citation type="journal article" date="2015" name="Nature">
        <title>Complex archaea that bridge the gap between prokaryotes and eukaryotes.</title>
        <authorList>
            <person name="Spang A."/>
            <person name="Saw J.H."/>
            <person name="Jorgensen S.L."/>
            <person name="Zaremba-Niedzwiedzka K."/>
            <person name="Martijn J."/>
            <person name="Lind A.E."/>
            <person name="van Eijk R."/>
            <person name="Schleper C."/>
            <person name="Guy L."/>
            <person name="Ettema T.J."/>
        </authorList>
    </citation>
    <scope>NUCLEOTIDE SEQUENCE</scope>
</reference>
<dbReference type="AlphaFoldDB" id="A0A0F9PKC7"/>
<dbReference type="EMBL" id="LAZR01005253">
    <property type="protein sequence ID" value="KKN01511.1"/>
    <property type="molecule type" value="Genomic_DNA"/>
</dbReference>
<evidence type="ECO:0000313" key="2">
    <source>
        <dbReference type="EMBL" id="KKN01511.1"/>
    </source>
</evidence>
<sequence>MTAQARSFYLSSIPKEFRDNKAFLEHEDLSSFLKKSLADSDKLASFDPEKVLTIPGDDTSDGDREAFYQKLGKPESADGYELDDPGFPEGLPRDEELEGLIKQWAHEANMPADALKSLVGKYNAYVGEVFSAAKAEQDKALQESTQALKTELKDGYNEYVIKSQRAATQIGGEELITLFEDCGIKGHPIVVKAFGKLGGMISEDSALGGGTGSGEGGAENPKGFDGKDRITYESDKPKKE</sequence>
<feature type="region of interest" description="Disordered" evidence="1">
    <location>
        <begin position="205"/>
        <end position="240"/>
    </location>
</feature>
<protein>
    <submittedName>
        <fullName evidence="2">Uncharacterized protein</fullName>
    </submittedName>
</protein>
<proteinExistence type="predicted"/>
<feature type="compositionally biased region" description="Basic and acidic residues" evidence="1">
    <location>
        <begin position="222"/>
        <end position="240"/>
    </location>
</feature>
<feature type="compositionally biased region" description="Gly residues" evidence="1">
    <location>
        <begin position="207"/>
        <end position="217"/>
    </location>
</feature>
<evidence type="ECO:0000256" key="1">
    <source>
        <dbReference type="SAM" id="MobiDB-lite"/>
    </source>
</evidence>
<accession>A0A0F9PKC7</accession>
<name>A0A0F9PKC7_9ZZZZ</name>